<dbReference type="EMBL" id="JAJIAO010000002">
    <property type="protein sequence ID" value="MCK8624416.1"/>
    <property type="molecule type" value="Genomic_DNA"/>
</dbReference>
<dbReference type="NCBIfam" id="NF040507">
    <property type="entry name" value="LBP_cg2779_fam"/>
    <property type="match status" value="1"/>
</dbReference>
<organism evidence="1 2">
    <name type="scientific">Apilactobacillus xinyiensis</name>
    <dbReference type="NCBI Taxonomy" id="2841032"/>
    <lineage>
        <taxon>Bacteria</taxon>
        <taxon>Bacillati</taxon>
        <taxon>Bacillota</taxon>
        <taxon>Bacilli</taxon>
        <taxon>Lactobacillales</taxon>
        <taxon>Lactobacillaceae</taxon>
        <taxon>Apilactobacillus</taxon>
    </lineage>
</organism>
<sequence>MNRRLSNVSEKIVDYQKNNDLTDTQLAFNLHFSVEELHDIKSMERRPTRDELRVIKSRM</sequence>
<proteinExistence type="predicted"/>
<dbReference type="Proteomes" id="UP001522905">
    <property type="component" value="Unassembled WGS sequence"/>
</dbReference>
<name>A0ABT0I165_9LACO</name>
<protein>
    <submittedName>
        <fullName evidence="1">LBP_cg2779 family protein</fullName>
    </submittedName>
</protein>
<evidence type="ECO:0000313" key="2">
    <source>
        <dbReference type="Proteomes" id="UP001522905"/>
    </source>
</evidence>
<comment type="caution">
    <text evidence="1">The sequence shown here is derived from an EMBL/GenBank/DDBJ whole genome shotgun (WGS) entry which is preliminary data.</text>
</comment>
<dbReference type="RefSeq" id="WP_220728362.1">
    <property type="nucleotide sequence ID" value="NZ_BPLL01000008.1"/>
</dbReference>
<dbReference type="InterPro" id="IPR059218">
    <property type="entry name" value="LBP_cg2779-like"/>
</dbReference>
<reference evidence="1 2" key="1">
    <citation type="submission" date="2021-11" db="EMBL/GenBank/DDBJ databases">
        <title>Comparative genomics of bee honey and flower isolates.</title>
        <authorList>
            <person name="Bechtner J.D."/>
            <person name="Gallus M.K."/>
            <person name="Ehrmann M."/>
        </authorList>
    </citation>
    <scope>NUCLEOTIDE SEQUENCE [LARGE SCALE GENOMIC DNA]</scope>
    <source>
        <strain evidence="1 2">M161</strain>
    </source>
</reference>
<accession>A0ABT0I165</accession>
<gene>
    <name evidence="1" type="ORF">LNP07_02700</name>
</gene>
<evidence type="ECO:0000313" key="1">
    <source>
        <dbReference type="EMBL" id="MCK8624416.1"/>
    </source>
</evidence>
<keyword evidence="2" id="KW-1185">Reference proteome</keyword>